<feature type="domain" description="Velvet" evidence="6">
    <location>
        <begin position="23"/>
        <end position="74"/>
    </location>
</feature>
<dbReference type="InterPro" id="IPR038491">
    <property type="entry name" value="Velvet_dom_sf"/>
</dbReference>
<evidence type="ECO:0000256" key="4">
    <source>
        <dbReference type="ARBA" id="ARBA00023242"/>
    </source>
</evidence>
<comment type="caution">
    <text evidence="7">The sequence shown here is derived from an EMBL/GenBank/DDBJ whole genome shotgun (WGS) entry which is preliminary data.</text>
</comment>
<keyword evidence="4" id="KW-0539">Nucleus</keyword>
<gene>
    <name evidence="7" type="ORF">PBRASI_LOCUS4484</name>
</gene>
<dbReference type="Gene3D" id="2.60.40.3960">
    <property type="entry name" value="Velvet domain"/>
    <property type="match status" value="1"/>
</dbReference>
<dbReference type="PROSITE" id="PS51821">
    <property type="entry name" value="VELVET"/>
    <property type="match status" value="1"/>
</dbReference>
<evidence type="ECO:0000256" key="3">
    <source>
        <dbReference type="ARBA" id="ARBA00023163"/>
    </source>
</evidence>
<dbReference type="Pfam" id="PF11754">
    <property type="entry name" value="Velvet"/>
    <property type="match status" value="1"/>
</dbReference>
<sequence length="74" mass="8366">MSSAYAYPGYTNMPAPSENVIPQQPPRVYRLEVSQQPIRARMCGFGEKDRRPIDPPPVVRLIMTTPDGKPIPER</sequence>
<dbReference type="PANTHER" id="PTHR33572:SF3">
    <property type="entry name" value="VELVET COMPLEX SUBUNIT B"/>
    <property type="match status" value="1"/>
</dbReference>
<feature type="region of interest" description="Disordered" evidence="5">
    <location>
        <begin position="1"/>
        <end position="22"/>
    </location>
</feature>
<keyword evidence="2" id="KW-0805">Transcription regulation</keyword>
<feature type="region of interest" description="Disordered" evidence="5">
    <location>
        <begin position="44"/>
        <end position="74"/>
    </location>
</feature>
<proteinExistence type="predicted"/>
<evidence type="ECO:0000256" key="2">
    <source>
        <dbReference type="ARBA" id="ARBA00023015"/>
    </source>
</evidence>
<dbReference type="InterPro" id="IPR021740">
    <property type="entry name" value="Velvet"/>
</dbReference>
<name>A0A9N9FK18_9GLOM</name>
<dbReference type="OrthoDB" id="5599552at2759"/>
<comment type="subcellular location">
    <subcellularLocation>
        <location evidence="1">Nucleus</location>
    </subcellularLocation>
</comment>
<evidence type="ECO:0000313" key="8">
    <source>
        <dbReference type="Proteomes" id="UP000789739"/>
    </source>
</evidence>
<dbReference type="InterPro" id="IPR037525">
    <property type="entry name" value="Velvet_dom"/>
</dbReference>
<dbReference type="GO" id="GO:0005634">
    <property type="term" value="C:nucleus"/>
    <property type="evidence" value="ECO:0007669"/>
    <property type="project" value="UniProtKB-SubCell"/>
</dbReference>
<organism evidence="7 8">
    <name type="scientific">Paraglomus brasilianum</name>
    <dbReference type="NCBI Taxonomy" id="144538"/>
    <lineage>
        <taxon>Eukaryota</taxon>
        <taxon>Fungi</taxon>
        <taxon>Fungi incertae sedis</taxon>
        <taxon>Mucoromycota</taxon>
        <taxon>Glomeromycotina</taxon>
        <taxon>Glomeromycetes</taxon>
        <taxon>Paraglomerales</taxon>
        <taxon>Paraglomeraceae</taxon>
        <taxon>Paraglomus</taxon>
    </lineage>
</organism>
<evidence type="ECO:0000256" key="1">
    <source>
        <dbReference type="ARBA" id="ARBA00004123"/>
    </source>
</evidence>
<dbReference type="EMBL" id="CAJVPI010000468">
    <property type="protein sequence ID" value="CAG8538858.1"/>
    <property type="molecule type" value="Genomic_DNA"/>
</dbReference>
<keyword evidence="3" id="KW-0804">Transcription</keyword>
<reference evidence="7" key="1">
    <citation type="submission" date="2021-06" db="EMBL/GenBank/DDBJ databases">
        <authorList>
            <person name="Kallberg Y."/>
            <person name="Tangrot J."/>
            <person name="Rosling A."/>
        </authorList>
    </citation>
    <scope>NUCLEOTIDE SEQUENCE</scope>
    <source>
        <strain evidence="7">BR232B</strain>
    </source>
</reference>
<accession>A0A9N9FK18</accession>
<dbReference type="Proteomes" id="UP000789739">
    <property type="component" value="Unassembled WGS sequence"/>
</dbReference>
<dbReference type="PANTHER" id="PTHR33572">
    <property type="entry name" value="SPORE DEVELOPMENT REGULATOR VOSA"/>
    <property type="match status" value="1"/>
</dbReference>
<dbReference type="AlphaFoldDB" id="A0A9N9FK18"/>
<keyword evidence="8" id="KW-1185">Reference proteome</keyword>
<evidence type="ECO:0000313" key="7">
    <source>
        <dbReference type="EMBL" id="CAG8538858.1"/>
    </source>
</evidence>
<evidence type="ECO:0000256" key="5">
    <source>
        <dbReference type="SAM" id="MobiDB-lite"/>
    </source>
</evidence>
<protein>
    <submittedName>
        <fullName evidence="7">1604_t:CDS:1</fullName>
    </submittedName>
</protein>
<evidence type="ECO:0000259" key="6">
    <source>
        <dbReference type="PROSITE" id="PS51821"/>
    </source>
</evidence>